<protein>
    <submittedName>
        <fullName evidence="2">Uncharacterized protein</fullName>
    </submittedName>
</protein>
<evidence type="ECO:0000256" key="1">
    <source>
        <dbReference type="SAM" id="Phobius"/>
    </source>
</evidence>
<reference evidence="2 3" key="1">
    <citation type="submission" date="2021-08" db="EMBL/GenBank/DDBJ databases">
        <authorList>
            <person name="Peeters C."/>
        </authorList>
    </citation>
    <scope>NUCLEOTIDE SEQUENCE [LARGE SCALE GENOMIC DNA]</scope>
    <source>
        <strain evidence="2 3">LMG 23994</strain>
    </source>
</reference>
<dbReference type="Proteomes" id="UP000701702">
    <property type="component" value="Unassembled WGS sequence"/>
</dbReference>
<evidence type="ECO:0000313" key="3">
    <source>
        <dbReference type="Proteomes" id="UP000701702"/>
    </source>
</evidence>
<accession>A0ABM8XTN9</accession>
<keyword evidence="1" id="KW-1133">Transmembrane helix</keyword>
<keyword evidence="1" id="KW-0472">Membrane</keyword>
<gene>
    <name evidence="2" type="ORF">LMG23994_05229</name>
</gene>
<dbReference type="EMBL" id="CAJZAF010000035">
    <property type="protein sequence ID" value="CAG9183714.1"/>
    <property type="molecule type" value="Genomic_DNA"/>
</dbReference>
<keyword evidence="3" id="KW-1185">Reference proteome</keyword>
<name>A0ABM8XTN9_9BURK</name>
<sequence length="34" mass="3848">MYIQSDLSGATNLAVVAILFLALYFLVMLRRNVM</sequence>
<comment type="caution">
    <text evidence="2">The sequence shown here is derived from an EMBL/GenBank/DDBJ whole genome shotgun (WGS) entry which is preliminary data.</text>
</comment>
<organism evidence="2 3">
    <name type="scientific">Cupriavidus pinatubonensis</name>
    <dbReference type="NCBI Taxonomy" id="248026"/>
    <lineage>
        <taxon>Bacteria</taxon>
        <taxon>Pseudomonadati</taxon>
        <taxon>Pseudomonadota</taxon>
        <taxon>Betaproteobacteria</taxon>
        <taxon>Burkholderiales</taxon>
        <taxon>Burkholderiaceae</taxon>
        <taxon>Cupriavidus</taxon>
    </lineage>
</organism>
<feature type="transmembrane region" description="Helical" evidence="1">
    <location>
        <begin position="12"/>
        <end position="29"/>
    </location>
</feature>
<evidence type="ECO:0000313" key="2">
    <source>
        <dbReference type="EMBL" id="CAG9183714.1"/>
    </source>
</evidence>
<proteinExistence type="predicted"/>
<keyword evidence="1" id="KW-0812">Transmembrane</keyword>